<organism evidence="5 6">
    <name type="scientific">Kitasatospora purpeofusca</name>
    <dbReference type="NCBI Taxonomy" id="67352"/>
    <lineage>
        <taxon>Bacteria</taxon>
        <taxon>Bacillati</taxon>
        <taxon>Actinomycetota</taxon>
        <taxon>Actinomycetes</taxon>
        <taxon>Kitasatosporales</taxon>
        <taxon>Streptomycetaceae</taxon>
        <taxon>Kitasatospora</taxon>
    </lineage>
</organism>
<dbReference type="InterPro" id="IPR011991">
    <property type="entry name" value="ArsR-like_HTH"/>
</dbReference>
<keyword evidence="1" id="KW-0805">Transcription regulation</keyword>
<dbReference type="SUPFAM" id="SSF54909">
    <property type="entry name" value="Dimeric alpha+beta barrel"/>
    <property type="match status" value="1"/>
</dbReference>
<dbReference type="Gene3D" id="3.30.70.920">
    <property type="match status" value="1"/>
</dbReference>
<evidence type="ECO:0000256" key="1">
    <source>
        <dbReference type="ARBA" id="ARBA00023015"/>
    </source>
</evidence>
<dbReference type="InterPro" id="IPR019885">
    <property type="entry name" value="Tscrpt_reg_HTH_AsnC-type_CS"/>
</dbReference>
<gene>
    <name evidence="5" type="ORF">OHA16_24415</name>
</gene>
<dbReference type="SUPFAM" id="SSF46785">
    <property type="entry name" value="Winged helix' DNA-binding domain"/>
    <property type="match status" value="1"/>
</dbReference>
<dbReference type="PROSITE" id="PS50956">
    <property type="entry name" value="HTH_ASNC_2"/>
    <property type="match status" value="1"/>
</dbReference>
<dbReference type="InterPro" id="IPR036390">
    <property type="entry name" value="WH_DNA-bd_sf"/>
</dbReference>
<dbReference type="PRINTS" id="PR00033">
    <property type="entry name" value="HTHASNC"/>
</dbReference>
<evidence type="ECO:0000313" key="6">
    <source>
        <dbReference type="Proteomes" id="UP001432222"/>
    </source>
</evidence>
<reference evidence="5" key="1">
    <citation type="submission" date="2022-10" db="EMBL/GenBank/DDBJ databases">
        <title>The complete genomes of actinobacterial strains from the NBC collection.</title>
        <authorList>
            <person name="Joergensen T.S."/>
            <person name="Alvarez Arevalo M."/>
            <person name="Sterndorff E.B."/>
            <person name="Faurdal D."/>
            <person name="Vuksanovic O."/>
            <person name="Mourched A.-S."/>
            <person name="Charusanti P."/>
            <person name="Shaw S."/>
            <person name="Blin K."/>
            <person name="Weber T."/>
        </authorList>
    </citation>
    <scope>NUCLEOTIDE SEQUENCE</scope>
    <source>
        <strain evidence="5">NBC_00222</strain>
    </source>
</reference>
<dbReference type="Pfam" id="PF01037">
    <property type="entry name" value="AsnC_trans_reg"/>
    <property type="match status" value="1"/>
</dbReference>
<keyword evidence="2" id="KW-0238">DNA-binding</keyword>
<keyword evidence="3" id="KW-0804">Transcription</keyword>
<dbReference type="SMART" id="SM00344">
    <property type="entry name" value="HTH_ASNC"/>
    <property type="match status" value="1"/>
</dbReference>
<dbReference type="RefSeq" id="WP_328956518.1">
    <property type="nucleotide sequence ID" value="NZ_CP108110.1"/>
</dbReference>
<dbReference type="InterPro" id="IPR000485">
    <property type="entry name" value="AsnC-type_HTH_dom"/>
</dbReference>
<dbReference type="Pfam" id="PF13404">
    <property type="entry name" value="HTH_AsnC-type"/>
    <property type="match status" value="1"/>
</dbReference>
<dbReference type="InterPro" id="IPR036388">
    <property type="entry name" value="WH-like_DNA-bd_sf"/>
</dbReference>
<dbReference type="PANTHER" id="PTHR30154:SF53">
    <property type="entry name" value="HTH-TYPE TRANSCRIPTIONAL REGULATOR LRPC"/>
    <property type="match status" value="1"/>
</dbReference>
<protein>
    <submittedName>
        <fullName evidence="5">Lrp/AsnC family transcriptional regulator</fullName>
    </submittedName>
</protein>
<dbReference type="PANTHER" id="PTHR30154">
    <property type="entry name" value="LEUCINE-RESPONSIVE REGULATORY PROTEIN"/>
    <property type="match status" value="1"/>
</dbReference>
<dbReference type="EMBL" id="CP108110">
    <property type="protein sequence ID" value="WUQ85833.1"/>
    <property type="molecule type" value="Genomic_DNA"/>
</dbReference>
<dbReference type="PROSITE" id="PS00519">
    <property type="entry name" value="HTH_ASNC_1"/>
    <property type="match status" value="1"/>
</dbReference>
<sequence length="157" mass="17246">MTEILDATDWAILAELQEDGRIAFAELARRVNLSASATTERVRRLETAGVITGYRAEVDLERTGYPVLAVVRLKYPGPAARHEPLRRLLEERSEILECLRTTGDDCYALKIATTSMGHLEEIVDELAQFGSTTTNLVLSRPLAVRGPAVPRAGAAEQ</sequence>
<dbReference type="CDD" id="cd00090">
    <property type="entry name" value="HTH_ARSR"/>
    <property type="match status" value="1"/>
</dbReference>
<dbReference type="Proteomes" id="UP001432222">
    <property type="component" value="Chromosome"/>
</dbReference>
<dbReference type="InterPro" id="IPR019888">
    <property type="entry name" value="Tscrpt_reg_AsnC-like"/>
</dbReference>
<evidence type="ECO:0000313" key="5">
    <source>
        <dbReference type="EMBL" id="WUQ85833.1"/>
    </source>
</evidence>
<evidence type="ECO:0000256" key="3">
    <source>
        <dbReference type="ARBA" id="ARBA00023163"/>
    </source>
</evidence>
<feature type="domain" description="HTH asnC-type" evidence="4">
    <location>
        <begin position="5"/>
        <end position="66"/>
    </location>
</feature>
<dbReference type="InterPro" id="IPR011008">
    <property type="entry name" value="Dimeric_a/b-barrel"/>
</dbReference>
<proteinExistence type="predicted"/>
<accession>A0ABZ1U3T5</accession>
<name>A0ABZ1U3T5_9ACTN</name>
<dbReference type="InterPro" id="IPR019887">
    <property type="entry name" value="Tscrpt_reg_AsnC/Lrp_C"/>
</dbReference>
<evidence type="ECO:0000259" key="4">
    <source>
        <dbReference type="PROSITE" id="PS50956"/>
    </source>
</evidence>
<dbReference type="Gene3D" id="1.10.10.10">
    <property type="entry name" value="Winged helix-like DNA-binding domain superfamily/Winged helix DNA-binding domain"/>
    <property type="match status" value="1"/>
</dbReference>
<keyword evidence="6" id="KW-1185">Reference proteome</keyword>
<evidence type="ECO:0000256" key="2">
    <source>
        <dbReference type="ARBA" id="ARBA00023125"/>
    </source>
</evidence>